<evidence type="ECO:0000256" key="3">
    <source>
        <dbReference type="SAM" id="SignalP"/>
    </source>
</evidence>
<feature type="chain" id="PRO_5047432204" description="Tetratricopeptide repeat protein" evidence="3">
    <location>
        <begin position="30"/>
        <end position="346"/>
    </location>
</feature>
<keyword evidence="3" id="KW-0732">Signal</keyword>
<evidence type="ECO:0000313" key="5">
    <source>
        <dbReference type="Proteomes" id="UP001370348"/>
    </source>
</evidence>
<dbReference type="Proteomes" id="UP001370348">
    <property type="component" value="Chromosome"/>
</dbReference>
<gene>
    <name evidence="4" type="ORF">LZC94_21855</name>
</gene>
<dbReference type="EMBL" id="CP089984">
    <property type="protein sequence ID" value="WXB19856.1"/>
    <property type="molecule type" value="Genomic_DNA"/>
</dbReference>
<evidence type="ECO:0000256" key="1">
    <source>
        <dbReference type="SAM" id="MobiDB-lite"/>
    </source>
</evidence>
<keyword evidence="2" id="KW-1133">Transmembrane helix</keyword>
<name>A0ABZ2MBI8_9BACT</name>
<sequence length="346" mass="35830">MIARSKRRGRPVCFLLALCVSLAPRAGLAQSASPQTPAEREVDKRYREGLEAVAKGDAETARLKFLQAYATSKRTDALWNLAMVELDADQPVAAAEHLRAFLADSRGDAASKAKAKEILESELWPLLGHVRVLGPSGTLVTLDHERTLAANEIADVAPGKHVIEGAGGPRREVSVAAGARIDVRFGPEASAVAAPTVPTVPTVPPAPRANDPAPADAGKPPFWTTGRYLGAGALAAGGAAVVAAIGFTVAANGKASELADARSENGVSACFRTSSPACSSRSDLADARDRNSNLAVGLWIGAGALVAGGAALLVLAKPQERANVGRPLVVPAVSHEGARIDFRLRF</sequence>
<evidence type="ECO:0008006" key="6">
    <source>
        <dbReference type="Google" id="ProtNLM"/>
    </source>
</evidence>
<evidence type="ECO:0000313" key="4">
    <source>
        <dbReference type="EMBL" id="WXB19856.1"/>
    </source>
</evidence>
<keyword evidence="5" id="KW-1185">Reference proteome</keyword>
<keyword evidence="2" id="KW-0812">Transmembrane</keyword>
<keyword evidence="2" id="KW-0472">Membrane</keyword>
<feature type="signal peptide" evidence="3">
    <location>
        <begin position="1"/>
        <end position="29"/>
    </location>
</feature>
<feature type="transmembrane region" description="Helical" evidence="2">
    <location>
        <begin position="296"/>
        <end position="316"/>
    </location>
</feature>
<reference evidence="4 5" key="1">
    <citation type="submission" date="2021-12" db="EMBL/GenBank/DDBJ databases">
        <title>Discovery of the Pendulisporaceae a myxobacterial family with distinct sporulation behavior and unique specialized metabolism.</title>
        <authorList>
            <person name="Garcia R."/>
            <person name="Popoff A."/>
            <person name="Bader C.D."/>
            <person name="Loehr J."/>
            <person name="Walesch S."/>
            <person name="Walt C."/>
            <person name="Boldt J."/>
            <person name="Bunk B."/>
            <person name="Haeckl F.J.F.P.J."/>
            <person name="Gunesch A.P."/>
            <person name="Birkelbach J."/>
            <person name="Nuebel U."/>
            <person name="Pietschmann T."/>
            <person name="Bach T."/>
            <person name="Mueller R."/>
        </authorList>
    </citation>
    <scope>NUCLEOTIDE SEQUENCE [LARGE SCALE GENOMIC DNA]</scope>
    <source>
        <strain evidence="4 5">MSr11954</strain>
    </source>
</reference>
<organism evidence="4 5">
    <name type="scientific">Pendulispora albinea</name>
    <dbReference type="NCBI Taxonomy" id="2741071"/>
    <lineage>
        <taxon>Bacteria</taxon>
        <taxon>Pseudomonadati</taxon>
        <taxon>Myxococcota</taxon>
        <taxon>Myxococcia</taxon>
        <taxon>Myxococcales</taxon>
        <taxon>Sorangiineae</taxon>
        <taxon>Pendulisporaceae</taxon>
        <taxon>Pendulispora</taxon>
    </lineage>
</organism>
<evidence type="ECO:0000256" key="2">
    <source>
        <dbReference type="SAM" id="Phobius"/>
    </source>
</evidence>
<protein>
    <recommendedName>
        <fullName evidence="6">Tetratricopeptide repeat protein</fullName>
    </recommendedName>
</protein>
<dbReference type="RefSeq" id="WP_394829454.1">
    <property type="nucleotide sequence ID" value="NZ_CP089984.1"/>
</dbReference>
<feature type="compositionally biased region" description="Low complexity" evidence="1">
    <location>
        <begin position="208"/>
        <end position="217"/>
    </location>
</feature>
<proteinExistence type="predicted"/>
<accession>A0ABZ2MBI8</accession>
<feature type="region of interest" description="Disordered" evidence="1">
    <location>
        <begin position="196"/>
        <end position="217"/>
    </location>
</feature>